<evidence type="ECO:0000256" key="1">
    <source>
        <dbReference type="ARBA" id="ARBA00004141"/>
    </source>
</evidence>
<dbReference type="AlphaFoldDB" id="A0A6F8VA89"/>
<dbReference type="PANTHER" id="PTHR43731:SF14">
    <property type="entry name" value="PRESENILIN-ASSOCIATED RHOMBOID-LIKE PROTEIN, MITOCHONDRIAL"/>
    <property type="match status" value="1"/>
</dbReference>
<keyword evidence="10" id="KW-1185">Reference proteome</keyword>
<dbReference type="InterPro" id="IPR035952">
    <property type="entry name" value="Rhomboid-like_sf"/>
</dbReference>
<feature type="transmembrane region" description="Helical" evidence="7">
    <location>
        <begin position="15"/>
        <end position="33"/>
    </location>
</feature>
<keyword evidence="4" id="KW-0378">Hydrolase</keyword>
<dbReference type="InterPro" id="IPR050925">
    <property type="entry name" value="Rhomboid_protease_S54"/>
</dbReference>
<dbReference type="Proteomes" id="UP000502260">
    <property type="component" value="Chromosome"/>
</dbReference>
<name>A0A6F8VA89_9PROT</name>
<dbReference type="Gene3D" id="1.25.40.10">
    <property type="entry name" value="Tetratricopeptide repeat domain"/>
    <property type="match status" value="1"/>
</dbReference>
<gene>
    <name evidence="9" type="ORF">SKTS_08020</name>
</gene>
<reference evidence="10" key="1">
    <citation type="submission" date="2020-03" db="EMBL/GenBank/DDBJ databases">
        <title>Complete genome sequence of sulfur-oxidizing bacterium skT11.</title>
        <authorList>
            <person name="Kanda M."/>
            <person name="Kojima H."/>
            <person name="Fukui M."/>
        </authorList>
    </citation>
    <scope>NUCLEOTIDE SEQUENCE [LARGE SCALE GENOMIC DNA]</scope>
    <source>
        <strain evidence="10">skT11</strain>
    </source>
</reference>
<evidence type="ECO:0000259" key="8">
    <source>
        <dbReference type="Pfam" id="PF01694"/>
    </source>
</evidence>
<evidence type="ECO:0000256" key="2">
    <source>
        <dbReference type="ARBA" id="ARBA00009045"/>
    </source>
</evidence>
<feature type="domain" description="Peptidase S54 rhomboid" evidence="8">
    <location>
        <begin position="150"/>
        <end position="296"/>
    </location>
</feature>
<evidence type="ECO:0000256" key="6">
    <source>
        <dbReference type="ARBA" id="ARBA00023136"/>
    </source>
</evidence>
<keyword evidence="5 7" id="KW-1133">Transmembrane helix</keyword>
<dbReference type="EMBL" id="AP022853">
    <property type="protein sequence ID" value="BCB25916.1"/>
    <property type="molecule type" value="Genomic_DNA"/>
</dbReference>
<dbReference type="PANTHER" id="PTHR43731">
    <property type="entry name" value="RHOMBOID PROTEASE"/>
    <property type="match status" value="1"/>
</dbReference>
<dbReference type="GO" id="GO:0004252">
    <property type="term" value="F:serine-type endopeptidase activity"/>
    <property type="evidence" value="ECO:0007669"/>
    <property type="project" value="InterPro"/>
</dbReference>
<feature type="transmembrane region" description="Helical" evidence="7">
    <location>
        <begin position="189"/>
        <end position="206"/>
    </location>
</feature>
<evidence type="ECO:0000256" key="3">
    <source>
        <dbReference type="ARBA" id="ARBA00022692"/>
    </source>
</evidence>
<dbReference type="GO" id="GO:0016020">
    <property type="term" value="C:membrane"/>
    <property type="evidence" value="ECO:0007669"/>
    <property type="project" value="UniProtKB-SubCell"/>
</dbReference>
<accession>A0A6F8VA89</accession>
<keyword evidence="6 7" id="KW-0472">Membrane</keyword>
<feature type="transmembrane region" description="Helical" evidence="7">
    <location>
        <begin position="164"/>
        <end position="182"/>
    </location>
</feature>
<comment type="similarity">
    <text evidence="2">Belongs to the peptidase S54 family.</text>
</comment>
<feature type="transmembrane region" description="Helical" evidence="7">
    <location>
        <begin position="212"/>
        <end position="232"/>
    </location>
</feature>
<evidence type="ECO:0000256" key="5">
    <source>
        <dbReference type="ARBA" id="ARBA00022989"/>
    </source>
</evidence>
<sequence>MLLIPLDKPVDWKSPPLVTVFLIVLNALIFLVAQAHDEKRMAEATKYYAQSSLPRIEVPLYLRYLENNGQQPQASEVARSLEHDSKLAPQLLFAMDIDAPFMRQLRQGGLFQPDFSERALWQAERTHLDGLLGRVVWYSYGLKPAYPAFVTMFSHMFLHADFGHLFGNMLILGLIGYVVEAALGSRRYLVFYLLAGLASGGLDVMIHPDSGITDIGASGAIAGVMGMYAVLFGLRKIRFFYWLVFYFDYIRAPAIIMLPVWLANEFYQMFLAGPSRVNNLAHVGGLCAGAAIAMVVKRTQGSVDVSYLDESEKEAAFQRRYEEGIKRVAALDMPQAARIFGELHAEKPGDRGLLVQRYNIAKLSPASELFHALSQQILNLTDKDAECIKLQNATYKEYFRIAQPSIRWTPHTLLALARRFASAGFLDDAEKLVNVLGKSPNASLAPALLALGTAYAREKQSEKSRQYLSLLIDRHPQSSEAELAHHILNNAG</sequence>
<dbReference type="KEGG" id="slac:SKTS_08020"/>
<organism evidence="9 10">
    <name type="scientific">Sulfurimicrobium lacus</name>
    <dbReference type="NCBI Taxonomy" id="2715678"/>
    <lineage>
        <taxon>Bacteria</taxon>
        <taxon>Pseudomonadati</taxon>
        <taxon>Pseudomonadota</taxon>
        <taxon>Betaproteobacteria</taxon>
        <taxon>Nitrosomonadales</taxon>
        <taxon>Sulfuricellaceae</taxon>
        <taxon>Sulfurimicrobium</taxon>
    </lineage>
</organism>
<dbReference type="InterPro" id="IPR022764">
    <property type="entry name" value="Peptidase_S54_rhomboid_dom"/>
</dbReference>
<protein>
    <recommendedName>
        <fullName evidence="8">Peptidase S54 rhomboid domain-containing protein</fullName>
    </recommendedName>
</protein>
<dbReference type="Gene3D" id="1.20.1540.10">
    <property type="entry name" value="Rhomboid-like"/>
    <property type="match status" value="1"/>
</dbReference>
<dbReference type="Pfam" id="PF01694">
    <property type="entry name" value="Rhomboid"/>
    <property type="match status" value="1"/>
</dbReference>
<evidence type="ECO:0000313" key="10">
    <source>
        <dbReference type="Proteomes" id="UP000502260"/>
    </source>
</evidence>
<proteinExistence type="inferred from homology"/>
<keyword evidence="3 7" id="KW-0812">Transmembrane</keyword>
<dbReference type="InterPro" id="IPR011990">
    <property type="entry name" value="TPR-like_helical_dom_sf"/>
</dbReference>
<feature type="transmembrane region" description="Helical" evidence="7">
    <location>
        <begin position="239"/>
        <end position="260"/>
    </location>
</feature>
<comment type="subcellular location">
    <subcellularLocation>
        <location evidence="1">Membrane</location>
        <topology evidence="1">Multi-pass membrane protein</topology>
    </subcellularLocation>
</comment>
<feature type="transmembrane region" description="Helical" evidence="7">
    <location>
        <begin position="135"/>
        <end position="158"/>
    </location>
</feature>
<evidence type="ECO:0000256" key="7">
    <source>
        <dbReference type="SAM" id="Phobius"/>
    </source>
</evidence>
<evidence type="ECO:0000256" key="4">
    <source>
        <dbReference type="ARBA" id="ARBA00022801"/>
    </source>
</evidence>
<evidence type="ECO:0000313" key="9">
    <source>
        <dbReference type="EMBL" id="BCB25916.1"/>
    </source>
</evidence>
<dbReference type="SUPFAM" id="SSF144091">
    <property type="entry name" value="Rhomboid-like"/>
    <property type="match status" value="1"/>
</dbReference>